<dbReference type="EMBL" id="VUKA01000024">
    <property type="protein sequence ID" value="KAA2211499.1"/>
    <property type="molecule type" value="Genomic_DNA"/>
</dbReference>
<name>A0A5B2TBE7_9PROT</name>
<keyword evidence="2" id="KW-1185">Reference proteome</keyword>
<dbReference type="AlphaFoldDB" id="A0A5B2TBE7"/>
<dbReference type="Proteomes" id="UP000322110">
    <property type="component" value="Unassembled WGS sequence"/>
</dbReference>
<reference evidence="1 2" key="1">
    <citation type="journal article" date="2015" name="Int. J. Syst. Evol. Microbiol.">
        <title>Roseomonas oryzae sp. nov., isolated from paddy rhizosphere soil.</title>
        <authorList>
            <person name="Ramaprasad E.V."/>
            <person name="Sasikala Ch."/>
            <person name="Ramana Ch.V."/>
        </authorList>
    </citation>
    <scope>NUCLEOTIDE SEQUENCE [LARGE SCALE GENOMIC DNA]</scope>
    <source>
        <strain evidence="1 2">KCTC 42542</strain>
    </source>
</reference>
<organism evidence="1 2">
    <name type="scientific">Teichococcus oryzae</name>
    <dbReference type="NCBI Taxonomy" id="1608942"/>
    <lineage>
        <taxon>Bacteria</taxon>
        <taxon>Pseudomonadati</taxon>
        <taxon>Pseudomonadota</taxon>
        <taxon>Alphaproteobacteria</taxon>
        <taxon>Acetobacterales</taxon>
        <taxon>Roseomonadaceae</taxon>
        <taxon>Roseomonas</taxon>
    </lineage>
</organism>
<comment type="caution">
    <text evidence="1">The sequence shown here is derived from an EMBL/GenBank/DDBJ whole genome shotgun (WGS) entry which is preliminary data.</text>
</comment>
<evidence type="ECO:0000313" key="1">
    <source>
        <dbReference type="EMBL" id="KAA2211499.1"/>
    </source>
</evidence>
<dbReference type="RefSeq" id="WP_149814058.1">
    <property type="nucleotide sequence ID" value="NZ_VUKA01000024.1"/>
</dbReference>
<sequence>MVVIDHEAQMIEHHFGQVDDPAPGVLAGSLPVQKAAAAAGQAGQTDGCARGICVAPAAGVP</sequence>
<accession>A0A5B2TBE7</accession>
<gene>
    <name evidence="1" type="ORF">F0Q34_19795</name>
</gene>
<proteinExistence type="predicted"/>
<protein>
    <submittedName>
        <fullName evidence="1">Uncharacterized protein</fullName>
    </submittedName>
</protein>
<evidence type="ECO:0000313" key="2">
    <source>
        <dbReference type="Proteomes" id="UP000322110"/>
    </source>
</evidence>